<dbReference type="KEGG" id="ares:IWH25_17760"/>
<dbReference type="SUPFAM" id="SSF109604">
    <property type="entry name" value="HD-domain/PDEase-like"/>
    <property type="match status" value="1"/>
</dbReference>
<dbReference type="AlphaFoldDB" id="A0A974PYP3"/>
<accession>A0A974PYP3</accession>
<dbReference type="InterPro" id="IPR037522">
    <property type="entry name" value="HD_GYP_dom"/>
</dbReference>
<dbReference type="PANTHER" id="PTHR45228">
    <property type="entry name" value="CYCLIC DI-GMP PHOSPHODIESTERASE TM_0186-RELATED"/>
    <property type="match status" value="1"/>
</dbReference>
<dbReference type="InterPro" id="IPR052020">
    <property type="entry name" value="Cyclic_di-GMP/3'3'-cGAMP_PDE"/>
</dbReference>
<dbReference type="GO" id="GO:0008081">
    <property type="term" value="F:phosphoric diester hydrolase activity"/>
    <property type="evidence" value="ECO:0007669"/>
    <property type="project" value="UniProtKB-ARBA"/>
</dbReference>
<gene>
    <name evidence="3" type="ORF">IWH25_17760</name>
</gene>
<keyword evidence="4" id="KW-1185">Reference proteome</keyword>
<evidence type="ECO:0000313" key="3">
    <source>
        <dbReference type="EMBL" id="QRJ63561.1"/>
    </source>
</evidence>
<sequence length="463" mass="49375">MFGFGNRDKTIRAKIDDLRPGHFIELEGGWFAHNFIRSKFLIESPRVVDELRAADIRTVLVHPDKSTIPFPAPPDLELPPRESAVAADAPAAVAATPAARTLPTSAAAAEADDAPPPAAGRGVPKPAEAPTAAPSLREALQRGGEMRRRQEAAEAAHASALQETQFVMKNLLAPGAAVAERTRAFVGDAVATVMADDATLHLLSSRHGEMSLRFHALQVMTLGLLTGKRLELSAEEMHDLATAALFHDTGVSRLQDSVRMAAGGGSRIEQDAYQAHVLYSVEMAKSNAAVSKAALAAILTHHEAWNGSGYPKKLAGEDIPLLGRILAVADRYDYLVNPSASPLGMTPAEALARLFQVEGARFDKRVLHAFAKSIGVYPPGSIVQLSDGRYGIVIGVNTEALMCPSVLVYEPSVPKSQAPVLDLLETADINIKSCVAAALVPKDVLDYLNPRGRVAYFYSRPAG</sequence>
<dbReference type="RefSeq" id="WP_203387089.1">
    <property type="nucleotide sequence ID" value="NZ_CP064781.1"/>
</dbReference>
<feature type="domain" description="HD-GYP" evidence="2">
    <location>
        <begin position="186"/>
        <end position="386"/>
    </location>
</feature>
<evidence type="ECO:0000256" key="1">
    <source>
        <dbReference type="SAM" id="MobiDB-lite"/>
    </source>
</evidence>
<evidence type="ECO:0000259" key="2">
    <source>
        <dbReference type="PROSITE" id="PS51832"/>
    </source>
</evidence>
<reference evidence="3" key="1">
    <citation type="submission" date="2020-11" db="EMBL/GenBank/DDBJ databases">
        <title>Azospira restricta DSM 18626 genome sequence.</title>
        <authorList>
            <person name="Moe W.M."/>
        </authorList>
    </citation>
    <scope>NUCLEOTIDE SEQUENCE</scope>
    <source>
        <strain evidence="3">DSM 18626</strain>
    </source>
</reference>
<dbReference type="Proteomes" id="UP000663444">
    <property type="component" value="Chromosome"/>
</dbReference>
<feature type="region of interest" description="Disordered" evidence="1">
    <location>
        <begin position="65"/>
        <end position="90"/>
    </location>
</feature>
<name>A0A974PYP3_9RHOO</name>
<organism evidence="3 4">
    <name type="scientific">Azospira restricta</name>
    <dbReference type="NCBI Taxonomy" id="404405"/>
    <lineage>
        <taxon>Bacteria</taxon>
        <taxon>Pseudomonadati</taxon>
        <taxon>Pseudomonadota</taxon>
        <taxon>Betaproteobacteria</taxon>
        <taxon>Rhodocyclales</taxon>
        <taxon>Rhodocyclaceae</taxon>
        <taxon>Azospira</taxon>
    </lineage>
</organism>
<dbReference type="EMBL" id="CP064781">
    <property type="protein sequence ID" value="QRJ63561.1"/>
    <property type="molecule type" value="Genomic_DNA"/>
</dbReference>
<protein>
    <submittedName>
        <fullName evidence="3">DUF3391 domain-containing protein</fullName>
    </submittedName>
</protein>
<dbReference type="CDD" id="cd00077">
    <property type="entry name" value="HDc"/>
    <property type="match status" value="1"/>
</dbReference>
<dbReference type="Pfam" id="PF13487">
    <property type="entry name" value="HD_5"/>
    <property type="match status" value="1"/>
</dbReference>
<feature type="region of interest" description="Disordered" evidence="1">
    <location>
        <begin position="103"/>
        <end position="135"/>
    </location>
</feature>
<evidence type="ECO:0000313" key="4">
    <source>
        <dbReference type="Proteomes" id="UP000663444"/>
    </source>
</evidence>
<dbReference type="InterPro" id="IPR003607">
    <property type="entry name" value="HD/PDEase_dom"/>
</dbReference>
<dbReference type="PANTHER" id="PTHR45228:SF4">
    <property type="entry name" value="LIPOPROTEIN"/>
    <property type="match status" value="1"/>
</dbReference>
<dbReference type="PROSITE" id="PS51832">
    <property type="entry name" value="HD_GYP"/>
    <property type="match status" value="1"/>
</dbReference>
<dbReference type="Gene3D" id="1.10.3210.10">
    <property type="entry name" value="Hypothetical protein af1432"/>
    <property type="match status" value="1"/>
</dbReference>
<dbReference type="InterPro" id="IPR021812">
    <property type="entry name" value="DUF3391"/>
</dbReference>
<feature type="compositionally biased region" description="Low complexity" evidence="1">
    <location>
        <begin position="81"/>
        <end position="90"/>
    </location>
</feature>
<dbReference type="Pfam" id="PF11871">
    <property type="entry name" value="DUF3391"/>
    <property type="match status" value="1"/>
</dbReference>
<proteinExistence type="predicted"/>